<dbReference type="EMBL" id="LR633966">
    <property type="protein sequence ID" value="VUX54862.1"/>
    <property type="molecule type" value="Genomic_DNA"/>
</dbReference>
<gene>
    <name evidence="1" type="ORF">JTBB02_V1_10041</name>
</gene>
<dbReference type="GO" id="GO:0008168">
    <property type="term" value="F:methyltransferase activity"/>
    <property type="evidence" value="ECO:0007669"/>
    <property type="project" value="UniProtKB-KW"/>
</dbReference>
<dbReference type="InterPro" id="IPR029063">
    <property type="entry name" value="SAM-dependent_MTases_sf"/>
</dbReference>
<protein>
    <submittedName>
        <fullName evidence="1">Putative Methyltransferase domain protein</fullName>
    </submittedName>
</protein>
<reference evidence="1" key="1">
    <citation type="submission" date="2019-07" db="EMBL/GenBank/DDBJ databases">
        <authorList>
            <person name="Weber M."/>
            <person name="Kostadinov I."/>
            <person name="Kostadinov D I."/>
        </authorList>
    </citation>
    <scope>NUCLEOTIDE SEQUENCE</scope>
    <source>
        <strain evidence="1">Gfbio:sag-sample-b02:053724c1-46a9-4a36-b237-ea2bf867836b</strain>
    </source>
</reference>
<dbReference type="CDD" id="cd02440">
    <property type="entry name" value="AdoMet_MTases"/>
    <property type="match status" value="1"/>
</dbReference>
<keyword evidence="1" id="KW-0489">Methyltransferase</keyword>
<evidence type="ECO:0000313" key="1">
    <source>
        <dbReference type="EMBL" id="VUX54862.1"/>
    </source>
</evidence>
<proteinExistence type="predicted"/>
<organism evidence="1">
    <name type="scientific">uncultured Woeseiaceae bacterium</name>
    <dbReference type="NCBI Taxonomy" id="1983305"/>
    <lineage>
        <taxon>Bacteria</taxon>
        <taxon>Pseudomonadati</taxon>
        <taxon>Pseudomonadota</taxon>
        <taxon>Gammaproteobacteria</taxon>
        <taxon>Woeseiales</taxon>
        <taxon>Woeseiaceae</taxon>
        <taxon>environmental samples</taxon>
    </lineage>
</organism>
<dbReference type="AlphaFoldDB" id="A0A7D9D0Z9"/>
<sequence length="309" mass="35078">MRGPCPVCEESADFEVKRPYRATHPIFEGLDLLQCRQCGMVFADSMPCEEALTDYNASYFTSAHGGQPQNYQAKAFFSGIARLRMAHVERFLCSRNIAVTSVLEFGPGSGFFSLNWLAKHPQTSYSAYETDTSCHFALQKMGVHLYNVSTQADGTDIVDLIVMSHVMEHVTDPKKFLMESTRNLRRGGAIFIEVPCRDWAHKPIDEPHLLFFEKGPMHLLLKRAGFEDIQVSYHGQEIERLSSASLWRSISMTLRSKLIALGLIVPFARKRPGMEVVTDPLERAVVAPFQAHREMKKPAWWLRAVARKR</sequence>
<accession>A0A7D9D0Z9</accession>
<name>A0A7D9D0Z9_9GAMM</name>
<dbReference type="Gene3D" id="3.40.50.150">
    <property type="entry name" value="Vaccinia Virus protein VP39"/>
    <property type="match status" value="1"/>
</dbReference>
<dbReference type="GO" id="GO:0032259">
    <property type="term" value="P:methylation"/>
    <property type="evidence" value="ECO:0007669"/>
    <property type="project" value="UniProtKB-KW"/>
</dbReference>
<keyword evidence="1" id="KW-0808">Transferase</keyword>
<dbReference type="Pfam" id="PF13489">
    <property type="entry name" value="Methyltransf_23"/>
    <property type="match status" value="1"/>
</dbReference>
<dbReference type="SUPFAM" id="SSF53335">
    <property type="entry name" value="S-adenosyl-L-methionine-dependent methyltransferases"/>
    <property type="match status" value="1"/>
</dbReference>